<dbReference type="InterPro" id="IPR011701">
    <property type="entry name" value="MFS"/>
</dbReference>
<dbReference type="PANTHER" id="PTHR42718:SF9">
    <property type="entry name" value="MAJOR FACILITATOR SUPERFAMILY MULTIDRUG TRANSPORTER MFSC"/>
    <property type="match status" value="1"/>
</dbReference>
<feature type="transmembrane region" description="Helical" evidence="6">
    <location>
        <begin position="132"/>
        <end position="150"/>
    </location>
</feature>
<dbReference type="OrthoDB" id="4484751at2"/>
<feature type="transmembrane region" description="Helical" evidence="6">
    <location>
        <begin position="295"/>
        <end position="318"/>
    </location>
</feature>
<keyword evidence="9" id="KW-1185">Reference proteome</keyword>
<feature type="transmembrane region" description="Helical" evidence="6">
    <location>
        <begin position="75"/>
        <end position="94"/>
    </location>
</feature>
<dbReference type="GO" id="GO:0005886">
    <property type="term" value="C:plasma membrane"/>
    <property type="evidence" value="ECO:0007669"/>
    <property type="project" value="UniProtKB-SubCell"/>
</dbReference>
<evidence type="ECO:0000256" key="5">
    <source>
        <dbReference type="ARBA" id="ARBA00023136"/>
    </source>
</evidence>
<keyword evidence="4 6" id="KW-1133">Transmembrane helix</keyword>
<evidence type="ECO:0000259" key="7">
    <source>
        <dbReference type="PROSITE" id="PS50850"/>
    </source>
</evidence>
<dbReference type="PANTHER" id="PTHR42718">
    <property type="entry name" value="MAJOR FACILITATOR SUPERFAMILY MULTIDRUG TRANSPORTER MFSC"/>
    <property type="match status" value="1"/>
</dbReference>
<comment type="subcellular location">
    <subcellularLocation>
        <location evidence="1">Cell membrane</location>
        <topology evidence="1">Multi-pass membrane protein</topology>
    </subcellularLocation>
</comment>
<feature type="transmembrane region" description="Helical" evidence="6">
    <location>
        <begin position="12"/>
        <end position="35"/>
    </location>
</feature>
<dbReference type="EMBL" id="BAOP01000025">
    <property type="protein sequence ID" value="GAC80989.1"/>
    <property type="molecule type" value="Genomic_DNA"/>
</dbReference>
<feature type="transmembrane region" description="Helical" evidence="6">
    <location>
        <begin position="263"/>
        <end position="289"/>
    </location>
</feature>
<evidence type="ECO:0000256" key="2">
    <source>
        <dbReference type="ARBA" id="ARBA00022448"/>
    </source>
</evidence>
<feature type="transmembrane region" description="Helical" evidence="6">
    <location>
        <begin position="225"/>
        <end position="243"/>
    </location>
</feature>
<dbReference type="Gene3D" id="1.20.1250.20">
    <property type="entry name" value="MFS general substrate transporter like domains"/>
    <property type="match status" value="1"/>
</dbReference>
<keyword evidence="2" id="KW-0813">Transport</keyword>
<evidence type="ECO:0000313" key="8">
    <source>
        <dbReference type="EMBL" id="GAC80989.1"/>
    </source>
</evidence>
<evidence type="ECO:0000256" key="4">
    <source>
        <dbReference type="ARBA" id="ARBA00022989"/>
    </source>
</evidence>
<evidence type="ECO:0000256" key="3">
    <source>
        <dbReference type="ARBA" id="ARBA00022692"/>
    </source>
</evidence>
<feature type="transmembrane region" description="Helical" evidence="6">
    <location>
        <begin position="194"/>
        <end position="213"/>
    </location>
</feature>
<proteinExistence type="predicted"/>
<dbReference type="Pfam" id="PF07690">
    <property type="entry name" value="MFS_1"/>
    <property type="match status" value="1"/>
</dbReference>
<dbReference type="PROSITE" id="PS50850">
    <property type="entry name" value="MFS"/>
    <property type="match status" value="1"/>
</dbReference>
<sequence length="453" mass="46548">MIAPTSPRLLPTLIYAAMTTSIVSSLGMLLVPSIADDMGVSVGSAQWMLTVNLLVGAVSTPIVGRLSDGHHTRRILLIALGLILLGSIVCALAPTFNLFLVGRALQGLSYATVPVTIVLARRHLRPEQVDSAISTLSVTVATGLGVGYPLTGVLASLLDYRAAFWFAAVFVASALLIVWQSVPSTTNEGPRRQFDFIGAALLGVGLATLLTGVSQGSSWGWTAEGTIGMFVASAAALTGWATVEVRSPDPLIDLRVIRTPEVLLANATAIGLGATLYMSLSIASIIAQAPAATGYGIGLALFWAGFVMLPLSAGSLIGNRLVRRLGAARMTAMLPSGASLMAAAAVMLWLTSDLLWQVLLGMALFGIGMGAAYAAMPALVARNVATTQVGSAVSFNQVLRTVGGAIGSAVAGAVLVAHPGPEGIDVALGVAAVGGTVVFVTLLANQIRTRRTR</sequence>
<keyword evidence="5 6" id="KW-0472">Membrane</keyword>
<feature type="transmembrane region" description="Helical" evidence="6">
    <location>
        <begin position="47"/>
        <end position="63"/>
    </location>
</feature>
<evidence type="ECO:0000256" key="6">
    <source>
        <dbReference type="SAM" id="Phobius"/>
    </source>
</evidence>
<dbReference type="RefSeq" id="WP_008380389.1">
    <property type="nucleotide sequence ID" value="NZ_BAOP01000025.1"/>
</dbReference>
<evidence type="ECO:0000313" key="9">
    <source>
        <dbReference type="Proteomes" id="UP000035009"/>
    </source>
</evidence>
<evidence type="ECO:0000256" key="1">
    <source>
        <dbReference type="ARBA" id="ARBA00004651"/>
    </source>
</evidence>
<keyword evidence="3 6" id="KW-0812">Transmembrane</keyword>
<feature type="transmembrane region" description="Helical" evidence="6">
    <location>
        <begin position="401"/>
        <end position="420"/>
    </location>
</feature>
<feature type="domain" description="Major facilitator superfamily (MFS) profile" evidence="7">
    <location>
        <begin position="1"/>
        <end position="453"/>
    </location>
</feature>
<gene>
    <name evidence="8" type="ORF">GM1_025_00360</name>
</gene>
<dbReference type="Proteomes" id="UP000035009">
    <property type="component" value="Unassembled WGS sequence"/>
</dbReference>
<dbReference type="eggNOG" id="COG2814">
    <property type="taxonomic scope" value="Bacteria"/>
</dbReference>
<dbReference type="SUPFAM" id="SSF103473">
    <property type="entry name" value="MFS general substrate transporter"/>
    <property type="match status" value="1"/>
</dbReference>
<dbReference type="STRING" id="410332.SAMN04488550_4439"/>
<reference evidence="8 9" key="1">
    <citation type="submission" date="2013-02" db="EMBL/GenBank/DDBJ databases">
        <title>Whole genome shotgun sequence of Gordonia malaquae NBRC 108250.</title>
        <authorList>
            <person name="Yoshida I."/>
            <person name="Hosoyama A."/>
            <person name="Tsuchikane K."/>
            <person name="Ando Y."/>
            <person name="Baba S."/>
            <person name="Ohji S."/>
            <person name="Hamada M."/>
            <person name="Tamura T."/>
            <person name="Yamazoe A."/>
            <person name="Yamazaki S."/>
            <person name="Fujita N."/>
        </authorList>
    </citation>
    <scope>NUCLEOTIDE SEQUENCE [LARGE SCALE GENOMIC DNA]</scope>
    <source>
        <strain evidence="8 9">NBRC 108250</strain>
    </source>
</reference>
<feature type="transmembrane region" description="Helical" evidence="6">
    <location>
        <begin position="100"/>
        <end position="120"/>
    </location>
</feature>
<dbReference type="GO" id="GO:0022857">
    <property type="term" value="F:transmembrane transporter activity"/>
    <property type="evidence" value="ECO:0007669"/>
    <property type="project" value="InterPro"/>
</dbReference>
<feature type="transmembrane region" description="Helical" evidence="6">
    <location>
        <begin position="162"/>
        <end position="182"/>
    </location>
</feature>
<feature type="transmembrane region" description="Helical" evidence="6">
    <location>
        <begin position="356"/>
        <end position="380"/>
    </location>
</feature>
<feature type="transmembrane region" description="Helical" evidence="6">
    <location>
        <begin position="330"/>
        <end position="350"/>
    </location>
</feature>
<protein>
    <submittedName>
        <fullName evidence="8">Putative major facilitator superfamily transporter</fullName>
    </submittedName>
</protein>
<feature type="transmembrane region" description="Helical" evidence="6">
    <location>
        <begin position="426"/>
        <end position="444"/>
    </location>
</feature>
<organism evidence="8 9">
    <name type="scientific">Gordonia malaquae NBRC 108250</name>
    <dbReference type="NCBI Taxonomy" id="1223542"/>
    <lineage>
        <taxon>Bacteria</taxon>
        <taxon>Bacillati</taxon>
        <taxon>Actinomycetota</taxon>
        <taxon>Actinomycetes</taxon>
        <taxon>Mycobacteriales</taxon>
        <taxon>Gordoniaceae</taxon>
        <taxon>Gordonia</taxon>
    </lineage>
</organism>
<accession>M3VGK3</accession>
<dbReference type="Gene3D" id="1.20.1720.10">
    <property type="entry name" value="Multidrug resistance protein D"/>
    <property type="match status" value="1"/>
</dbReference>
<comment type="caution">
    <text evidence="8">The sequence shown here is derived from an EMBL/GenBank/DDBJ whole genome shotgun (WGS) entry which is preliminary data.</text>
</comment>
<dbReference type="InterPro" id="IPR036259">
    <property type="entry name" value="MFS_trans_sf"/>
</dbReference>
<dbReference type="AlphaFoldDB" id="M3VGK3"/>
<dbReference type="InterPro" id="IPR020846">
    <property type="entry name" value="MFS_dom"/>
</dbReference>
<name>M3VGK3_GORML</name>